<evidence type="ECO:0000313" key="2">
    <source>
        <dbReference type="EMBL" id="ROS42863.1"/>
    </source>
</evidence>
<dbReference type="Pfam" id="PF12840">
    <property type="entry name" value="HTH_20"/>
    <property type="match status" value="1"/>
</dbReference>
<evidence type="ECO:0000259" key="1">
    <source>
        <dbReference type="SMART" id="SM00418"/>
    </source>
</evidence>
<dbReference type="Proteomes" id="UP000274843">
    <property type="component" value="Unassembled WGS sequence"/>
</dbReference>
<proteinExistence type="predicted"/>
<comment type="caution">
    <text evidence="2">The sequence shown here is derived from an EMBL/GenBank/DDBJ whole genome shotgun (WGS) entry which is preliminary data.</text>
</comment>
<dbReference type="InterPro" id="IPR001845">
    <property type="entry name" value="HTH_ArsR_DNA-bd_dom"/>
</dbReference>
<protein>
    <submittedName>
        <fullName evidence="2">DNA-binding transcriptional ArsR family regulator</fullName>
    </submittedName>
</protein>
<dbReference type="InterPro" id="IPR036388">
    <property type="entry name" value="WH-like_DNA-bd_sf"/>
</dbReference>
<dbReference type="CDD" id="cd00090">
    <property type="entry name" value="HTH_ARSR"/>
    <property type="match status" value="1"/>
</dbReference>
<dbReference type="EMBL" id="RKHY01000001">
    <property type="protein sequence ID" value="ROS42863.1"/>
    <property type="molecule type" value="Genomic_DNA"/>
</dbReference>
<dbReference type="GO" id="GO:0003677">
    <property type="term" value="F:DNA binding"/>
    <property type="evidence" value="ECO:0007669"/>
    <property type="project" value="UniProtKB-KW"/>
</dbReference>
<dbReference type="InterPro" id="IPR011991">
    <property type="entry name" value="ArsR-like_HTH"/>
</dbReference>
<dbReference type="SMART" id="SM00418">
    <property type="entry name" value="HTH_ARSR"/>
    <property type="match status" value="1"/>
</dbReference>
<name>A0A3N2H1R1_9PSEU</name>
<reference evidence="2 3" key="1">
    <citation type="submission" date="2018-11" db="EMBL/GenBank/DDBJ databases">
        <title>Sequencing the genomes of 1000 actinobacteria strains.</title>
        <authorList>
            <person name="Klenk H.-P."/>
        </authorList>
    </citation>
    <scope>NUCLEOTIDE SEQUENCE [LARGE SCALE GENOMIC DNA]</scope>
    <source>
        <strain evidence="2 3">DSM 44348</strain>
    </source>
</reference>
<dbReference type="GO" id="GO:0003700">
    <property type="term" value="F:DNA-binding transcription factor activity"/>
    <property type="evidence" value="ECO:0007669"/>
    <property type="project" value="InterPro"/>
</dbReference>
<keyword evidence="2" id="KW-0238">DNA-binding</keyword>
<accession>A0A3N2H1R1</accession>
<dbReference type="RefSeq" id="WP_123685343.1">
    <property type="nucleotide sequence ID" value="NZ_RKHY01000001.1"/>
</dbReference>
<keyword evidence="3" id="KW-1185">Reference proteome</keyword>
<dbReference type="AlphaFoldDB" id="A0A3N2H1R1"/>
<feature type="domain" description="HTH arsR-type" evidence="1">
    <location>
        <begin position="64"/>
        <end position="144"/>
    </location>
</feature>
<gene>
    <name evidence="2" type="ORF">EDD35_5264</name>
</gene>
<dbReference type="SUPFAM" id="SSF46785">
    <property type="entry name" value="Winged helix' DNA-binding domain"/>
    <property type="match status" value="1"/>
</dbReference>
<evidence type="ECO:0000313" key="3">
    <source>
        <dbReference type="Proteomes" id="UP000274843"/>
    </source>
</evidence>
<dbReference type="InterPro" id="IPR036390">
    <property type="entry name" value="WH_DNA-bd_sf"/>
</dbReference>
<organism evidence="2 3">
    <name type="scientific">Amycolatopsis thermoflava</name>
    <dbReference type="NCBI Taxonomy" id="84480"/>
    <lineage>
        <taxon>Bacteria</taxon>
        <taxon>Bacillati</taxon>
        <taxon>Actinomycetota</taxon>
        <taxon>Actinomycetes</taxon>
        <taxon>Pseudonocardiales</taxon>
        <taxon>Pseudonocardiaceae</taxon>
        <taxon>Amycolatopsis</taxon>
        <taxon>Amycolatopsis methanolica group</taxon>
    </lineage>
</organism>
<dbReference type="GeneID" id="301846561"/>
<dbReference type="Gene3D" id="1.10.10.10">
    <property type="entry name" value="Winged helix-like DNA-binding domain superfamily/Winged helix DNA-binding domain"/>
    <property type="match status" value="1"/>
</dbReference>
<sequence>MNDDVLNRLADLERRVAALESGARADGTGMVGYRGRTEEPLELEWEITVTPARALALDDGPRAEVLAALGNPARLAIVRALAARGPQPAAALQEAAGLGSTGQLYHHLKALTGAGIVEPDRRGSYRLPARATIPVLVLLTAAADVAGQLR</sequence>